<sequence length="81" mass="8757">MAELPNRHKSLMTATPQEANPSYPLLLAIGCGGESSNITSLIGRLDPTDISISCYPTLSPAPVLSRALRTSRLPWSSMDRM</sequence>
<organism evidence="1 2">
    <name type="scientific">Gymnopus androsaceus JB14</name>
    <dbReference type="NCBI Taxonomy" id="1447944"/>
    <lineage>
        <taxon>Eukaryota</taxon>
        <taxon>Fungi</taxon>
        <taxon>Dikarya</taxon>
        <taxon>Basidiomycota</taxon>
        <taxon>Agaricomycotina</taxon>
        <taxon>Agaricomycetes</taxon>
        <taxon>Agaricomycetidae</taxon>
        <taxon>Agaricales</taxon>
        <taxon>Marasmiineae</taxon>
        <taxon>Omphalotaceae</taxon>
        <taxon>Gymnopus</taxon>
    </lineage>
</organism>
<gene>
    <name evidence="1" type="ORF">BT96DRAFT_175111</name>
</gene>
<dbReference type="AlphaFoldDB" id="A0A6A4I909"/>
<dbReference type="Proteomes" id="UP000799118">
    <property type="component" value="Unassembled WGS sequence"/>
</dbReference>
<reference evidence="1" key="1">
    <citation type="journal article" date="2019" name="Environ. Microbiol.">
        <title>Fungal ecological strategies reflected in gene transcription - a case study of two litter decomposers.</title>
        <authorList>
            <person name="Barbi F."/>
            <person name="Kohler A."/>
            <person name="Barry K."/>
            <person name="Baskaran P."/>
            <person name="Daum C."/>
            <person name="Fauchery L."/>
            <person name="Ihrmark K."/>
            <person name="Kuo A."/>
            <person name="LaButti K."/>
            <person name="Lipzen A."/>
            <person name="Morin E."/>
            <person name="Grigoriev I.V."/>
            <person name="Henrissat B."/>
            <person name="Lindahl B."/>
            <person name="Martin F."/>
        </authorList>
    </citation>
    <scope>NUCLEOTIDE SEQUENCE</scope>
    <source>
        <strain evidence="1">JB14</strain>
    </source>
</reference>
<keyword evidence="2" id="KW-1185">Reference proteome</keyword>
<accession>A0A6A4I909</accession>
<proteinExistence type="predicted"/>
<evidence type="ECO:0000313" key="1">
    <source>
        <dbReference type="EMBL" id="KAE9407071.1"/>
    </source>
</evidence>
<evidence type="ECO:0000313" key="2">
    <source>
        <dbReference type="Proteomes" id="UP000799118"/>
    </source>
</evidence>
<name>A0A6A4I909_9AGAR</name>
<dbReference type="PROSITE" id="PS51257">
    <property type="entry name" value="PROKAR_LIPOPROTEIN"/>
    <property type="match status" value="1"/>
</dbReference>
<dbReference type="EMBL" id="ML769398">
    <property type="protein sequence ID" value="KAE9407071.1"/>
    <property type="molecule type" value="Genomic_DNA"/>
</dbReference>
<protein>
    <submittedName>
        <fullName evidence="1">Uncharacterized protein</fullName>
    </submittedName>
</protein>